<evidence type="ECO:0000256" key="3">
    <source>
        <dbReference type="ARBA" id="ARBA00022630"/>
    </source>
</evidence>
<keyword evidence="5" id="KW-0274">FAD</keyword>
<dbReference type="Proteomes" id="UP001147733">
    <property type="component" value="Unassembled WGS sequence"/>
</dbReference>
<evidence type="ECO:0000256" key="6">
    <source>
        <dbReference type="ARBA" id="ARBA00022989"/>
    </source>
</evidence>
<dbReference type="GO" id="GO:0071949">
    <property type="term" value="F:FAD binding"/>
    <property type="evidence" value="ECO:0007669"/>
    <property type="project" value="InterPro"/>
</dbReference>
<keyword evidence="3" id="KW-0285">Flavoprotein</keyword>
<evidence type="ECO:0000256" key="5">
    <source>
        <dbReference type="ARBA" id="ARBA00022827"/>
    </source>
</evidence>
<dbReference type="RefSeq" id="XP_056498492.1">
    <property type="nucleotide sequence ID" value="XM_056646941.1"/>
</dbReference>
<dbReference type="EMBL" id="JAPQKT010000007">
    <property type="protein sequence ID" value="KAJ5224520.1"/>
    <property type="molecule type" value="Genomic_DNA"/>
</dbReference>
<comment type="similarity">
    <text evidence="2">Belongs to the paxM FAD-dependent monooxygenase family.</text>
</comment>
<proteinExistence type="inferred from homology"/>
<feature type="domain" description="FAD-binding" evidence="9">
    <location>
        <begin position="9"/>
        <end position="339"/>
    </location>
</feature>
<protein>
    <recommendedName>
        <fullName evidence="9">FAD-binding domain-containing protein</fullName>
    </recommendedName>
</protein>
<gene>
    <name evidence="10" type="ORF">N7469_008023</name>
</gene>
<name>A0A9W9NQY4_PENCI</name>
<evidence type="ECO:0000259" key="9">
    <source>
        <dbReference type="Pfam" id="PF01494"/>
    </source>
</evidence>
<evidence type="ECO:0000313" key="11">
    <source>
        <dbReference type="Proteomes" id="UP001147733"/>
    </source>
</evidence>
<organism evidence="10 11">
    <name type="scientific">Penicillium citrinum</name>
    <dbReference type="NCBI Taxonomy" id="5077"/>
    <lineage>
        <taxon>Eukaryota</taxon>
        <taxon>Fungi</taxon>
        <taxon>Dikarya</taxon>
        <taxon>Ascomycota</taxon>
        <taxon>Pezizomycotina</taxon>
        <taxon>Eurotiomycetes</taxon>
        <taxon>Eurotiomycetidae</taxon>
        <taxon>Eurotiales</taxon>
        <taxon>Aspergillaceae</taxon>
        <taxon>Penicillium</taxon>
    </lineage>
</organism>
<evidence type="ECO:0000313" key="10">
    <source>
        <dbReference type="EMBL" id="KAJ5224520.1"/>
    </source>
</evidence>
<evidence type="ECO:0000256" key="1">
    <source>
        <dbReference type="ARBA" id="ARBA00004370"/>
    </source>
</evidence>
<dbReference type="PANTHER" id="PTHR47356:SF2">
    <property type="entry name" value="FAD-BINDING DOMAIN-CONTAINING PROTEIN-RELATED"/>
    <property type="match status" value="1"/>
</dbReference>
<keyword evidence="7" id="KW-0560">Oxidoreductase</keyword>
<keyword evidence="11" id="KW-1185">Reference proteome</keyword>
<comment type="subcellular location">
    <subcellularLocation>
        <location evidence="1">Membrane</location>
    </subcellularLocation>
</comment>
<dbReference type="GO" id="GO:0004497">
    <property type="term" value="F:monooxygenase activity"/>
    <property type="evidence" value="ECO:0007669"/>
    <property type="project" value="InterPro"/>
</dbReference>
<evidence type="ECO:0000256" key="4">
    <source>
        <dbReference type="ARBA" id="ARBA00022692"/>
    </source>
</evidence>
<dbReference type="PRINTS" id="PR00420">
    <property type="entry name" value="RNGMNOXGNASE"/>
</dbReference>
<dbReference type="InterPro" id="IPR050562">
    <property type="entry name" value="FAD_mOase_fung"/>
</dbReference>
<dbReference type="InterPro" id="IPR002938">
    <property type="entry name" value="FAD-bd"/>
</dbReference>
<keyword evidence="6" id="KW-1133">Transmembrane helix</keyword>
<dbReference type="SUPFAM" id="SSF51905">
    <property type="entry name" value="FAD/NAD(P)-binding domain"/>
    <property type="match status" value="1"/>
</dbReference>
<reference evidence="10" key="1">
    <citation type="submission" date="2022-11" db="EMBL/GenBank/DDBJ databases">
        <authorList>
            <person name="Petersen C."/>
        </authorList>
    </citation>
    <scope>NUCLEOTIDE SEQUENCE</scope>
    <source>
        <strain evidence="10">IBT 23319</strain>
    </source>
</reference>
<dbReference type="PANTHER" id="PTHR47356">
    <property type="entry name" value="FAD-DEPENDENT MONOOXYGENASE ASQG-RELATED"/>
    <property type="match status" value="1"/>
</dbReference>
<evidence type="ECO:0000256" key="2">
    <source>
        <dbReference type="ARBA" id="ARBA00007992"/>
    </source>
</evidence>
<keyword evidence="8" id="KW-0472">Membrane</keyword>
<reference evidence="10" key="2">
    <citation type="journal article" date="2023" name="IMA Fungus">
        <title>Comparative genomic study of the Penicillium genus elucidates a diverse pangenome and 15 lateral gene transfer events.</title>
        <authorList>
            <person name="Petersen C."/>
            <person name="Sorensen T."/>
            <person name="Nielsen M.R."/>
            <person name="Sondergaard T.E."/>
            <person name="Sorensen J.L."/>
            <person name="Fitzpatrick D.A."/>
            <person name="Frisvad J.C."/>
            <person name="Nielsen K.L."/>
        </authorList>
    </citation>
    <scope>NUCLEOTIDE SEQUENCE</scope>
    <source>
        <strain evidence="10">IBT 23319</strain>
    </source>
</reference>
<dbReference type="InterPro" id="IPR036188">
    <property type="entry name" value="FAD/NAD-bd_sf"/>
</dbReference>
<keyword evidence="4" id="KW-0812">Transmembrane</keyword>
<dbReference type="GeneID" id="81386108"/>
<dbReference type="Pfam" id="PF01494">
    <property type="entry name" value="FAD_binding_3"/>
    <property type="match status" value="1"/>
</dbReference>
<evidence type="ECO:0000256" key="7">
    <source>
        <dbReference type="ARBA" id="ARBA00023002"/>
    </source>
</evidence>
<evidence type="ECO:0000256" key="8">
    <source>
        <dbReference type="ARBA" id="ARBA00023136"/>
    </source>
</evidence>
<dbReference type="AlphaFoldDB" id="A0A9W9NQY4"/>
<comment type="caution">
    <text evidence="10">The sequence shown here is derived from an EMBL/GenBank/DDBJ whole genome shotgun (WGS) entry which is preliminary data.</text>
</comment>
<dbReference type="Gene3D" id="3.50.50.60">
    <property type="entry name" value="FAD/NAD(P)-binding domain"/>
    <property type="match status" value="1"/>
</dbReference>
<sequence>MKSYCREHVTVGIVGGGIAGLSLARMLEMSGISYCLWEAYSEFAPSVGASLGLTPSGLRILDQIGVFENINRMTVPHQRWEHRDRDGNLHAEFTALRMSPELLGYEAFFTERQMVLQALYDSIEDKSRLVPNKRVVAVGQTDEGATLVAHDGTKITCEIVAGADGVRSVIRHEILERERIPENPMLRFDANYACVYGISNPVPNIEPGCNLFVYRAEASLIVFSGKGGVLYWFILKDLTQNPIRYETPQTFSERDISTLYLTVADTTVTEGVKFAEIYKQKRTAVMTALEEGVADSLFSGRLFVLGDSAHKMTPNGAMGANQALESAVAFVNILRPLLRTVSENGPTGKIPSSEVTDCLRQYSDRRRGRVLDILNDASVGCQAQLKIGPISDKIWQELSIMTDKDMLKRSLKSVRDAEMLMDWPDGSHRVAIFTATAEELKKASNRTQAVDQNAFKAAL</sequence>
<dbReference type="OrthoDB" id="10029326at2759"/>
<accession>A0A9W9NQY4</accession>
<dbReference type="GO" id="GO:0016020">
    <property type="term" value="C:membrane"/>
    <property type="evidence" value="ECO:0007669"/>
    <property type="project" value="UniProtKB-SubCell"/>
</dbReference>